<dbReference type="InterPro" id="IPR007156">
    <property type="entry name" value="MamQ_LemA"/>
</dbReference>
<comment type="similarity">
    <text evidence="2">Belongs to the LemA family.</text>
</comment>
<keyword evidence="4 6" id="KW-1133">Transmembrane helix</keyword>
<name>A0A0F0CWN1_9BACT</name>
<evidence type="ECO:0000256" key="6">
    <source>
        <dbReference type="SAM" id="Phobius"/>
    </source>
</evidence>
<dbReference type="GO" id="GO:0016020">
    <property type="term" value="C:membrane"/>
    <property type="evidence" value="ECO:0007669"/>
    <property type="project" value="UniProtKB-SubCell"/>
</dbReference>
<evidence type="ECO:0000313" key="7">
    <source>
        <dbReference type="EMBL" id="KJJ85986.1"/>
    </source>
</evidence>
<keyword evidence="5 6" id="KW-0472">Membrane</keyword>
<dbReference type="PANTHER" id="PTHR34478:SF2">
    <property type="entry name" value="MEMBRANE PROTEIN"/>
    <property type="match status" value="1"/>
</dbReference>
<keyword evidence="3 6" id="KW-0812">Transmembrane</keyword>
<protein>
    <submittedName>
        <fullName evidence="7">LemA</fullName>
    </submittedName>
</protein>
<dbReference type="PATRIC" id="fig|1609969.3.peg.206"/>
<dbReference type="PANTHER" id="PTHR34478">
    <property type="entry name" value="PROTEIN LEMA"/>
    <property type="match status" value="1"/>
</dbReference>
<dbReference type="InterPro" id="IPR023353">
    <property type="entry name" value="LemA-like_dom_sf"/>
</dbReference>
<feature type="transmembrane region" description="Helical" evidence="6">
    <location>
        <begin position="6"/>
        <end position="30"/>
    </location>
</feature>
<organism evidence="7 8">
    <name type="scientific">Candidatus Omnitrophus magneticus</name>
    <dbReference type="NCBI Taxonomy" id="1609969"/>
    <lineage>
        <taxon>Bacteria</taxon>
        <taxon>Pseudomonadati</taxon>
        <taxon>Candidatus Omnitrophota</taxon>
        <taxon>Candidatus Omnitrophus</taxon>
    </lineage>
</organism>
<dbReference type="Gene3D" id="1.20.1440.20">
    <property type="entry name" value="LemA-like domain"/>
    <property type="match status" value="1"/>
</dbReference>
<evidence type="ECO:0000256" key="3">
    <source>
        <dbReference type="ARBA" id="ARBA00022692"/>
    </source>
</evidence>
<accession>A0A0F0CWN1</accession>
<dbReference type="Proteomes" id="UP000033428">
    <property type="component" value="Unassembled WGS sequence"/>
</dbReference>
<sequence length="188" mass="21518">MKNLWTLLSVVIIIFLIIGLWFINGLNYVVKLDEAVRSSWAQVENQLQRRNDLIPNLVNTVKGYAVHEKDLFTKITELRSQWGKASTEKEKIATANEMSGIISRLLVVSENYPDLKANQNFINLQAQLEGTENRIAVERMRYNRMVESFNSYKRTVFGGLFCSIRGLNAPHEYFSASKDAKNVPVVSF</sequence>
<comment type="caution">
    <text evidence="7">The sequence shown here is derived from an EMBL/GenBank/DDBJ whole genome shotgun (WGS) entry which is preliminary data.</text>
</comment>
<gene>
    <name evidence="7" type="ORF">OMAG_000170</name>
</gene>
<reference evidence="7 8" key="1">
    <citation type="submission" date="2015-02" db="EMBL/GenBank/DDBJ databases">
        <title>Single-cell genomics of uncultivated deep-branching MTB reveals a conserved set of magnetosome genes.</title>
        <authorList>
            <person name="Kolinko S."/>
            <person name="Richter M."/>
            <person name="Glockner F.O."/>
            <person name="Brachmann A."/>
            <person name="Schuler D."/>
        </authorList>
    </citation>
    <scope>NUCLEOTIDE SEQUENCE [LARGE SCALE GENOMIC DNA]</scope>
    <source>
        <strain evidence="7">SKK-01</strain>
    </source>
</reference>
<evidence type="ECO:0000313" key="8">
    <source>
        <dbReference type="Proteomes" id="UP000033428"/>
    </source>
</evidence>
<dbReference type="Pfam" id="PF04011">
    <property type="entry name" value="LemA"/>
    <property type="match status" value="1"/>
</dbReference>
<keyword evidence="8" id="KW-1185">Reference proteome</keyword>
<dbReference type="AlphaFoldDB" id="A0A0F0CWN1"/>
<dbReference type="EMBL" id="JYNY01000032">
    <property type="protein sequence ID" value="KJJ85986.1"/>
    <property type="molecule type" value="Genomic_DNA"/>
</dbReference>
<dbReference type="SUPFAM" id="SSF140478">
    <property type="entry name" value="LemA-like"/>
    <property type="match status" value="1"/>
</dbReference>
<evidence type="ECO:0000256" key="2">
    <source>
        <dbReference type="ARBA" id="ARBA00008854"/>
    </source>
</evidence>
<comment type="subcellular location">
    <subcellularLocation>
        <location evidence="1">Membrane</location>
        <topology evidence="1">Single-pass membrane protein</topology>
    </subcellularLocation>
</comment>
<proteinExistence type="inferred from homology"/>
<evidence type="ECO:0000256" key="5">
    <source>
        <dbReference type="ARBA" id="ARBA00023136"/>
    </source>
</evidence>
<evidence type="ECO:0000256" key="4">
    <source>
        <dbReference type="ARBA" id="ARBA00022989"/>
    </source>
</evidence>
<evidence type="ECO:0000256" key="1">
    <source>
        <dbReference type="ARBA" id="ARBA00004167"/>
    </source>
</evidence>